<evidence type="ECO:0000256" key="1">
    <source>
        <dbReference type="SAM" id="SignalP"/>
    </source>
</evidence>
<name>A0ABS8RHZ8_DATST</name>
<keyword evidence="3" id="KW-1185">Reference proteome</keyword>
<evidence type="ECO:0000313" key="3">
    <source>
        <dbReference type="Proteomes" id="UP000823775"/>
    </source>
</evidence>
<dbReference type="Proteomes" id="UP000823775">
    <property type="component" value="Unassembled WGS sequence"/>
</dbReference>
<accession>A0ABS8RHZ8</accession>
<gene>
    <name evidence="2" type="ORF">HAX54_000088</name>
</gene>
<dbReference type="EMBL" id="JACEIK010000010">
    <property type="protein sequence ID" value="MCD7446278.1"/>
    <property type="molecule type" value="Genomic_DNA"/>
</dbReference>
<reference evidence="2 3" key="1">
    <citation type="journal article" date="2021" name="BMC Genomics">
        <title>Datura genome reveals duplications of psychoactive alkaloid biosynthetic genes and high mutation rate following tissue culture.</title>
        <authorList>
            <person name="Rajewski A."/>
            <person name="Carter-House D."/>
            <person name="Stajich J."/>
            <person name="Litt A."/>
        </authorList>
    </citation>
    <scope>NUCLEOTIDE SEQUENCE [LARGE SCALE GENOMIC DNA]</scope>
    <source>
        <strain evidence="2">AR-01</strain>
    </source>
</reference>
<evidence type="ECO:0000313" key="2">
    <source>
        <dbReference type="EMBL" id="MCD7446278.1"/>
    </source>
</evidence>
<keyword evidence="1" id="KW-0732">Signal</keyword>
<sequence length="105" mass="10830">MVGVIVIGMMVTVGSGDGDCDDKVVVVVVTDNSVVSGGDDGSSDVARLTILMEVVDALVIDNNIICGGSYRLWLLAARGCRCGDIWWSSICDGGVIAEVVASYCG</sequence>
<organism evidence="2 3">
    <name type="scientific">Datura stramonium</name>
    <name type="common">Jimsonweed</name>
    <name type="synonym">Common thornapple</name>
    <dbReference type="NCBI Taxonomy" id="4076"/>
    <lineage>
        <taxon>Eukaryota</taxon>
        <taxon>Viridiplantae</taxon>
        <taxon>Streptophyta</taxon>
        <taxon>Embryophyta</taxon>
        <taxon>Tracheophyta</taxon>
        <taxon>Spermatophyta</taxon>
        <taxon>Magnoliopsida</taxon>
        <taxon>eudicotyledons</taxon>
        <taxon>Gunneridae</taxon>
        <taxon>Pentapetalae</taxon>
        <taxon>asterids</taxon>
        <taxon>lamiids</taxon>
        <taxon>Solanales</taxon>
        <taxon>Solanaceae</taxon>
        <taxon>Solanoideae</taxon>
        <taxon>Datureae</taxon>
        <taxon>Datura</taxon>
    </lineage>
</organism>
<proteinExistence type="predicted"/>
<evidence type="ECO:0008006" key="4">
    <source>
        <dbReference type="Google" id="ProtNLM"/>
    </source>
</evidence>
<comment type="caution">
    <text evidence="2">The sequence shown here is derived from an EMBL/GenBank/DDBJ whole genome shotgun (WGS) entry which is preliminary data.</text>
</comment>
<feature type="signal peptide" evidence="1">
    <location>
        <begin position="1"/>
        <end position="16"/>
    </location>
</feature>
<protein>
    <recommendedName>
        <fullName evidence="4">Secreted protein</fullName>
    </recommendedName>
</protein>
<feature type="chain" id="PRO_5046112375" description="Secreted protein" evidence="1">
    <location>
        <begin position="17"/>
        <end position="105"/>
    </location>
</feature>